<keyword evidence="5 10" id="KW-0418">Kinase</keyword>
<dbReference type="STRING" id="1576369.SAMN05421753_118123"/>
<dbReference type="InterPro" id="IPR017441">
    <property type="entry name" value="Protein_kinase_ATP_BS"/>
</dbReference>
<name>A0A1I3QKG1_9PLAN</name>
<dbReference type="EC" id="2.7.11.1" evidence="1"/>
<evidence type="ECO:0000256" key="8">
    <source>
        <dbReference type="SAM" id="Phobius"/>
    </source>
</evidence>
<evidence type="ECO:0000313" key="11">
    <source>
        <dbReference type="Proteomes" id="UP000199518"/>
    </source>
</evidence>
<keyword evidence="11" id="KW-1185">Reference proteome</keyword>
<evidence type="ECO:0000256" key="2">
    <source>
        <dbReference type="ARBA" id="ARBA00022527"/>
    </source>
</evidence>
<dbReference type="Gene3D" id="3.30.200.20">
    <property type="entry name" value="Phosphorylase Kinase, domain 1"/>
    <property type="match status" value="1"/>
</dbReference>
<evidence type="ECO:0000256" key="4">
    <source>
        <dbReference type="ARBA" id="ARBA00022741"/>
    </source>
</evidence>
<keyword evidence="6 7" id="KW-0067">ATP-binding</keyword>
<dbReference type="PANTHER" id="PTHR43289:SF6">
    <property type="entry name" value="SERINE_THREONINE-PROTEIN KINASE NEKL-3"/>
    <property type="match status" value="1"/>
</dbReference>
<keyword evidence="3" id="KW-0808">Transferase</keyword>
<dbReference type="SMART" id="SM00220">
    <property type="entry name" value="S_TKc"/>
    <property type="match status" value="1"/>
</dbReference>
<feature type="transmembrane region" description="Helical" evidence="8">
    <location>
        <begin position="120"/>
        <end position="143"/>
    </location>
</feature>
<dbReference type="Gene3D" id="1.10.510.10">
    <property type="entry name" value="Transferase(Phosphotransferase) domain 1"/>
    <property type="match status" value="1"/>
</dbReference>
<keyword evidence="8" id="KW-0472">Membrane</keyword>
<keyword evidence="4 7" id="KW-0547">Nucleotide-binding</keyword>
<evidence type="ECO:0000256" key="3">
    <source>
        <dbReference type="ARBA" id="ARBA00022679"/>
    </source>
</evidence>
<accession>A0A1I3QKG1</accession>
<evidence type="ECO:0000256" key="5">
    <source>
        <dbReference type="ARBA" id="ARBA00022777"/>
    </source>
</evidence>
<protein>
    <recommendedName>
        <fullName evidence="1">non-specific serine/threonine protein kinase</fullName>
        <ecNumber evidence="1">2.7.11.1</ecNumber>
    </recommendedName>
</protein>
<dbReference type="PROSITE" id="PS00107">
    <property type="entry name" value="PROTEIN_KINASE_ATP"/>
    <property type="match status" value="1"/>
</dbReference>
<dbReference type="InterPro" id="IPR000719">
    <property type="entry name" value="Prot_kinase_dom"/>
</dbReference>
<dbReference type="GO" id="GO:0005524">
    <property type="term" value="F:ATP binding"/>
    <property type="evidence" value="ECO:0007669"/>
    <property type="project" value="UniProtKB-UniRule"/>
</dbReference>
<dbReference type="FunFam" id="1.10.510.10:FF:000021">
    <property type="entry name" value="Serine/threonine protein kinase"/>
    <property type="match status" value="1"/>
</dbReference>
<dbReference type="PROSITE" id="PS50011">
    <property type="entry name" value="PROTEIN_KINASE_DOM"/>
    <property type="match status" value="1"/>
</dbReference>
<dbReference type="PANTHER" id="PTHR43289">
    <property type="entry name" value="MITOGEN-ACTIVATED PROTEIN KINASE KINASE KINASE 20-RELATED"/>
    <property type="match status" value="1"/>
</dbReference>
<feature type="binding site" evidence="7">
    <location>
        <position position="280"/>
    </location>
    <ligand>
        <name>ATP</name>
        <dbReference type="ChEBI" id="CHEBI:30616"/>
    </ligand>
</feature>
<dbReference type="RefSeq" id="WP_175517703.1">
    <property type="nucleotide sequence ID" value="NZ_FOQD01000018.1"/>
</dbReference>
<dbReference type="Pfam" id="PF00069">
    <property type="entry name" value="Pkinase"/>
    <property type="match status" value="1"/>
</dbReference>
<evidence type="ECO:0000256" key="1">
    <source>
        <dbReference type="ARBA" id="ARBA00012513"/>
    </source>
</evidence>
<reference evidence="11" key="1">
    <citation type="submission" date="2016-10" db="EMBL/GenBank/DDBJ databases">
        <authorList>
            <person name="Varghese N."/>
            <person name="Submissions S."/>
        </authorList>
    </citation>
    <scope>NUCLEOTIDE SEQUENCE [LARGE SCALE GENOMIC DNA]</scope>
    <source>
        <strain evidence="11">DSM 26348</strain>
    </source>
</reference>
<feature type="transmembrane region" description="Helical" evidence="8">
    <location>
        <begin position="59"/>
        <end position="76"/>
    </location>
</feature>
<evidence type="ECO:0000259" key="9">
    <source>
        <dbReference type="PROSITE" id="PS50011"/>
    </source>
</evidence>
<dbReference type="CDD" id="cd14014">
    <property type="entry name" value="STKc_PknB_like"/>
    <property type="match status" value="1"/>
</dbReference>
<evidence type="ECO:0000256" key="6">
    <source>
        <dbReference type="ARBA" id="ARBA00022840"/>
    </source>
</evidence>
<feature type="transmembrane region" description="Helical" evidence="8">
    <location>
        <begin position="149"/>
        <end position="168"/>
    </location>
</feature>
<dbReference type="Proteomes" id="UP000199518">
    <property type="component" value="Unassembled WGS sequence"/>
</dbReference>
<feature type="transmembrane region" description="Helical" evidence="8">
    <location>
        <begin position="214"/>
        <end position="235"/>
    </location>
</feature>
<feature type="transmembrane region" description="Helical" evidence="8">
    <location>
        <begin position="88"/>
        <end position="108"/>
    </location>
</feature>
<dbReference type="InterPro" id="IPR011009">
    <property type="entry name" value="Kinase-like_dom_sf"/>
</dbReference>
<keyword evidence="8" id="KW-0812">Transmembrane</keyword>
<dbReference type="SUPFAM" id="SSF56112">
    <property type="entry name" value="Protein kinase-like (PK-like)"/>
    <property type="match status" value="1"/>
</dbReference>
<dbReference type="AlphaFoldDB" id="A0A1I3QKG1"/>
<evidence type="ECO:0000256" key="7">
    <source>
        <dbReference type="PROSITE-ProRule" id="PRU10141"/>
    </source>
</evidence>
<sequence>MATANSTESDLGQTVVVPAAGNERAAHNAGHKPVAVVAGSEADFSHETNNILRDRLRQASLILFCGYLAFLIKAFVAPSKNFMEGNSFYIVMLAGVTAIMGLVAWRLCSKCHYFLGHLRGVEYLVFGSSAVLFVTFGYTTLLYTAGQGYLVPLTPPWLILIFTYALFIPNNWRRAAVIMTIMAVCPLLTILVAWGSSEKVADLIENTSDFHHVFLETVMAMAFGTAVAISGVRLIRTLRTQAFEAQQLGQYKLKRLLGRGGMGEVYLAEHLMLKRPCAIKLIRPEKAGDPATLARFEQEVQSTAKLTHWNTVEIYDFGRTDDGTFYYVMEYLPGMSLDQIVDMHGPLPASRIIHLLAQTCDALAEAHAHGMVHRDIKPANIFAAKRGGAYDVAKLLDFGLVRSVHQENDLHLTQDGMVTGSPLYMSPEQARGDDVDARSDIYALGCVAYFLLTGRPPFNETRPIKLVLAHVQDIAERPSTLRADVPADLESIILRCLEKSPDDRFANVLALRDALMECQDAGDWNRDAALEWWQCHGCPKKRELDTCISQGIEMRPESSDAHEVSSAELMKA</sequence>
<feature type="domain" description="Protein kinase" evidence="9">
    <location>
        <begin position="251"/>
        <end position="516"/>
    </location>
</feature>
<keyword evidence="2 10" id="KW-0723">Serine/threonine-protein kinase</keyword>
<dbReference type="GO" id="GO:0004674">
    <property type="term" value="F:protein serine/threonine kinase activity"/>
    <property type="evidence" value="ECO:0007669"/>
    <property type="project" value="UniProtKB-KW"/>
</dbReference>
<keyword evidence="8" id="KW-1133">Transmembrane helix</keyword>
<feature type="transmembrane region" description="Helical" evidence="8">
    <location>
        <begin position="175"/>
        <end position="194"/>
    </location>
</feature>
<organism evidence="10 11">
    <name type="scientific">Planctomicrobium piriforme</name>
    <dbReference type="NCBI Taxonomy" id="1576369"/>
    <lineage>
        <taxon>Bacteria</taxon>
        <taxon>Pseudomonadati</taxon>
        <taxon>Planctomycetota</taxon>
        <taxon>Planctomycetia</taxon>
        <taxon>Planctomycetales</taxon>
        <taxon>Planctomycetaceae</taxon>
        <taxon>Planctomicrobium</taxon>
    </lineage>
</organism>
<dbReference type="EMBL" id="FOQD01000018">
    <property type="protein sequence ID" value="SFJ34245.1"/>
    <property type="molecule type" value="Genomic_DNA"/>
</dbReference>
<evidence type="ECO:0000313" key="10">
    <source>
        <dbReference type="EMBL" id="SFJ34245.1"/>
    </source>
</evidence>
<gene>
    <name evidence="10" type="ORF">SAMN05421753_118123</name>
</gene>
<proteinExistence type="predicted"/>